<evidence type="ECO:0000256" key="3">
    <source>
        <dbReference type="ARBA" id="ARBA00022729"/>
    </source>
</evidence>
<name>A0A2W5STJ3_9BACT</name>
<accession>A0A2W5STJ3</accession>
<dbReference type="PROSITE" id="PS00137">
    <property type="entry name" value="SUBTILASE_HIS"/>
    <property type="match status" value="1"/>
</dbReference>
<feature type="active site" description="Charge relay system" evidence="7 8">
    <location>
        <position position="326"/>
    </location>
</feature>
<evidence type="ECO:0000256" key="7">
    <source>
        <dbReference type="PIRSR" id="PIRSR615500-1"/>
    </source>
</evidence>
<dbReference type="CDD" id="cd04059">
    <property type="entry name" value="Peptidases_S8_Protein_convertases_Kexins_Furin-like"/>
    <property type="match status" value="1"/>
</dbReference>
<dbReference type="EMBL" id="QFQP01000037">
    <property type="protein sequence ID" value="PZR06609.1"/>
    <property type="molecule type" value="Genomic_DNA"/>
</dbReference>
<dbReference type="InterPro" id="IPR015500">
    <property type="entry name" value="Peptidase_S8_subtilisin-rel"/>
</dbReference>
<evidence type="ECO:0000256" key="8">
    <source>
        <dbReference type="PROSITE-ProRule" id="PRU01240"/>
    </source>
</evidence>
<dbReference type="GO" id="GO:0004252">
    <property type="term" value="F:serine-type endopeptidase activity"/>
    <property type="evidence" value="ECO:0007669"/>
    <property type="project" value="UniProtKB-UniRule"/>
</dbReference>
<organism evidence="10 11">
    <name type="scientific">Archangium gephyra</name>
    <dbReference type="NCBI Taxonomy" id="48"/>
    <lineage>
        <taxon>Bacteria</taxon>
        <taxon>Pseudomonadati</taxon>
        <taxon>Myxococcota</taxon>
        <taxon>Myxococcia</taxon>
        <taxon>Myxococcales</taxon>
        <taxon>Cystobacterineae</taxon>
        <taxon>Archangiaceae</taxon>
        <taxon>Archangium</taxon>
    </lineage>
</organism>
<keyword evidence="5 8" id="KW-0720">Serine protease</keyword>
<dbReference type="InterPro" id="IPR000209">
    <property type="entry name" value="Peptidase_S8/S53_dom"/>
</dbReference>
<keyword evidence="4 8" id="KW-0378">Hydrolase</keyword>
<dbReference type="InterPro" id="IPR023828">
    <property type="entry name" value="Peptidase_S8_Ser-AS"/>
</dbReference>
<dbReference type="PROSITE" id="PS51892">
    <property type="entry name" value="SUBTILASE"/>
    <property type="match status" value="1"/>
</dbReference>
<dbReference type="InterPro" id="IPR034182">
    <property type="entry name" value="Kexin/furin"/>
</dbReference>
<dbReference type="GO" id="GO:0012505">
    <property type="term" value="C:endomembrane system"/>
    <property type="evidence" value="ECO:0007669"/>
    <property type="project" value="UniProtKB-ARBA"/>
</dbReference>
<dbReference type="Gene3D" id="2.60.40.10">
    <property type="entry name" value="Immunoglobulins"/>
    <property type="match status" value="1"/>
</dbReference>
<dbReference type="PRINTS" id="PR00723">
    <property type="entry name" value="SUBTILISIN"/>
</dbReference>
<evidence type="ECO:0000313" key="10">
    <source>
        <dbReference type="EMBL" id="PZR06609.1"/>
    </source>
</evidence>
<dbReference type="PROSITE" id="PS00136">
    <property type="entry name" value="SUBTILASE_ASP"/>
    <property type="match status" value="1"/>
</dbReference>
<evidence type="ECO:0000259" key="9">
    <source>
        <dbReference type="PROSITE" id="PS51829"/>
    </source>
</evidence>
<dbReference type="InterPro" id="IPR036116">
    <property type="entry name" value="FN3_sf"/>
</dbReference>
<feature type="domain" description="P/Homo B" evidence="9">
    <location>
        <begin position="628"/>
        <end position="761"/>
    </location>
</feature>
<dbReference type="InterPro" id="IPR023827">
    <property type="entry name" value="Peptidase_S8_Asp-AS"/>
</dbReference>
<dbReference type="Pfam" id="PF01483">
    <property type="entry name" value="P_proprotein"/>
    <property type="match status" value="1"/>
</dbReference>
<keyword evidence="3" id="KW-0732">Signal</keyword>
<keyword evidence="2 8" id="KW-0645">Protease</keyword>
<dbReference type="Pfam" id="PF00082">
    <property type="entry name" value="Peptidase_S8"/>
    <property type="match status" value="1"/>
</dbReference>
<dbReference type="PROSITE" id="PS51829">
    <property type="entry name" value="P_HOMO_B"/>
    <property type="match status" value="1"/>
</dbReference>
<dbReference type="InterPro" id="IPR036852">
    <property type="entry name" value="Peptidase_S8/S53_dom_sf"/>
</dbReference>
<proteinExistence type="inferred from homology"/>
<evidence type="ECO:0000256" key="1">
    <source>
        <dbReference type="ARBA" id="ARBA00005325"/>
    </source>
</evidence>
<dbReference type="SUPFAM" id="SSF49785">
    <property type="entry name" value="Galactose-binding domain-like"/>
    <property type="match status" value="1"/>
</dbReference>
<dbReference type="Proteomes" id="UP000249061">
    <property type="component" value="Unassembled WGS sequence"/>
</dbReference>
<dbReference type="SUPFAM" id="SSF49265">
    <property type="entry name" value="Fibronectin type III"/>
    <property type="match status" value="1"/>
</dbReference>
<evidence type="ECO:0000256" key="4">
    <source>
        <dbReference type="ARBA" id="ARBA00022801"/>
    </source>
</evidence>
<dbReference type="GO" id="GO:0005737">
    <property type="term" value="C:cytoplasm"/>
    <property type="evidence" value="ECO:0007669"/>
    <property type="project" value="UniProtKB-ARBA"/>
</dbReference>
<dbReference type="GO" id="GO:0016020">
    <property type="term" value="C:membrane"/>
    <property type="evidence" value="ECO:0007669"/>
    <property type="project" value="TreeGrafter"/>
</dbReference>
<dbReference type="PROSITE" id="PS00138">
    <property type="entry name" value="SUBTILASE_SER"/>
    <property type="match status" value="1"/>
</dbReference>
<evidence type="ECO:0000313" key="11">
    <source>
        <dbReference type="Proteomes" id="UP000249061"/>
    </source>
</evidence>
<dbReference type="Gene3D" id="3.40.50.200">
    <property type="entry name" value="Peptidase S8/S53 domain"/>
    <property type="match status" value="1"/>
</dbReference>
<evidence type="ECO:0000256" key="5">
    <source>
        <dbReference type="ARBA" id="ARBA00022825"/>
    </source>
</evidence>
<feature type="active site" description="Charge relay system" evidence="7 8">
    <location>
        <position position="552"/>
    </location>
</feature>
<dbReference type="InterPro" id="IPR002884">
    <property type="entry name" value="P_dom"/>
</dbReference>
<dbReference type="AlphaFoldDB" id="A0A2W5STJ3"/>
<dbReference type="PROSITE" id="PS51257">
    <property type="entry name" value="PROKAR_LIPOPROTEIN"/>
    <property type="match status" value="1"/>
</dbReference>
<comment type="caution">
    <text evidence="10">The sequence shown here is derived from an EMBL/GenBank/DDBJ whole genome shotgun (WGS) entry which is preliminary data.</text>
</comment>
<dbReference type="PANTHER" id="PTHR42884">
    <property type="entry name" value="PROPROTEIN CONVERTASE SUBTILISIN/KEXIN-RELATED"/>
    <property type="match status" value="1"/>
</dbReference>
<reference evidence="10 11" key="1">
    <citation type="submission" date="2017-08" db="EMBL/GenBank/DDBJ databases">
        <title>Infants hospitalized years apart are colonized by the same room-sourced microbial strains.</title>
        <authorList>
            <person name="Brooks B."/>
            <person name="Olm M.R."/>
            <person name="Firek B.A."/>
            <person name="Baker R."/>
            <person name="Thomas B.C."/>
            <person name="Morowitz M.J."/>
            <person name="Banfield J.F."/>
        </authorList>
    </citation>
    <scope>NUCLEOTIDE SEQUENCE [LARGE SCALE GENOMIC DNA]</scope>
    <source>
        <strain evidence="10">S2_003_000_R2_14</strain>
    </source>
</reference>
<dbReference type="InterPro" id="IPR013783">
    <property type="entry name" value="Ig-like_fold"/>
</dbReference>
<sequence length="761" mass="79203">MRIDHVHGYEPASMGARSFRCAALISAAILSACPASRPEVVFFTATPSQIDPGQSVQLAWDSKNAASCGLEPGQGTFAPRGATLVSPAVTTAYTLNCDGALAFATVDVRVAAAVTIDSFTASTAMTTPDSPVTLTWSTTGATACALSPGGTVDVNGTQSVQPAQTTTYTLTCGAQTASVTVTVVPAATIDAPTDVVITARDGALSVAWQQTSGSANLYFAEAAGITQSNIETLAGGIVHRRVTSPFVVTGLVNGRTYYLRLSAVSGTLESTLTAEQSGVPVGIQGGNDPLFAAQWHLAAGALEGVNVAATWAADVKGQGVYAAIVDDGMDVNHEDLRPNVAAGLSHDYTSQHADEYMWHGTCVSGLLGARDLNNLGVRGVAPRVSMMVFALLDDLTSQNEYDAMTRQKSIVGVSNNSWGDAYDQTGQLTFADTEWLRGVKEGATTGRNGLGTVYFWASGNGADPAGLYVDDSNYDSQANSRYVMAVGGIGKDGVRPAYAEGGANVLIVAPTEGDDYVGTTTTDVTGTDGYNSGREQGELANLDYSQTMSGTSGSTPVAAGVGALILQVRPQLSYRDVRRVLAHSARKADANNMGWANNGAGLHVNHEYGFGVVDADAAVALARTITPVGPELTVSGTAAPALAIPDNNATGISSDIAISNSNINRIEVIEVEVTIPHARTADLEIVLSRGGNAGASSTLHTAHRCERDRGQEVCSDIDAYVFTTVRNLDEPADGTWRLTVRDRRSSNTGTLANWALRIYGN</sequence>
<gene>
    <name evidence="10" type="ORF">DI536_30085</name>
</gene>
<protein>
    <recommendedName>
        <fullName evidence="9">P/Homo B domain-containing protein</fullName>
    </recommendedName>
</protein>
<dbReference type="PANTHER" id="PTHR42884:SF14">
    <property type="entry name" value="NEUROENDOCRINE CONVERTASE 1"/>
    <property type="match status" value="1"/>
</dbReference>
<keyword evidence="6" id="KW-0106">Calcium</keyword>
<feature type="active site" description="Charge relay system" evidence="7 8">
    <location>
        <position position="359"/>
    </location>
</feature>
<dbReference type="SUPFAM" id="SSF52743">
    <property type="entry name" value="Subtilisin-like"/>
    <property type="match status" value="1"/>
</dbReference>
<dbReference type="Gene3D" id="2.60.120.260">
    <property type="entry name" value="Galactose-binding domain-like"/>
    <property type="match status" value="1"/>
</dbReference>
<dbReference type="InterPro" id="IPR022398">
    <property type="entry name" value="Peptidase_S8_His-AS"/>
</dbReference>
<dbReference type="InterPro" id="IPR008979">
    <property type="entry name" value="Galactose-bd-like_sf"/>
</dbReference>
<evidence type="ECO:0000256" key="2">
    <source>
        <dbReference type="ARBA" id="ARBA00022670"/>
    </source>
</evidence>
<comment type="similarity">
    <text evidence="1">Belongs to the peptidase S8 family. Furin subfamily.</text>
</comment>
<evidence type="ECO:0000256" key="6">
    <source>
        <dbReference type="ARBA" id="ARBA00022837"/>
    </source>
</evidence>
<dbReference type="GO" id="GO:0016485">
    <property type="term" value="P:protein processing"/>
    <property type="evidence" value="ECO:0007669"/>
    <property type="project" value="TreeGrafter"/>
</dbReference>